<dbReference type="Gene3D" id="1.20.1250.20">
    <property type="entry name" value="MFS general substrate transporter like domains"/>
    <property type="match status" value="1"/>
</dbReference>
<dbReference type="EMBL" id="KZ613485">
    <property type="protein sequence ID" value="PMD20474.1"/>
    <property type="molecule type" value="Genomic_DNA"/>
</dbReference>
<dbReference type="PANTHER" id="PTHR48022:SF37">
    <property type="entry name" value="MAJOR FACILITATOR SUPERFAMILY (MFS) PROFILE DOMAIN-CONTAINING PROTEIN-RELATED"/>
    <property type="match status" value="1"/>
</dbReference>
<dbReference type="InterPro" id="IPR005829">
    <property type="entry name" value="Sugar_transporter_CS"/>
</dbReference>
<accession>A0A2J6Q2N5</accession>
<feature type="transmembrane region" description="Helical" evidence="7">
    <location>
        <begin position="260"/>
        <end position="279"/>
    </location>
</feature>
<dbReference type="InterPro" id="IPR036259">
    <property type="entry name" value="MFS_trans_sf"/>
</dbReference>
<comment type="similarity">
    <text evidence="2">Belongs to the major facilitator superfamily. Sugar transporter (TC 2.A.1.1) family.</text>
</comment>
<dbReference type="InterPro" id="IPR003663">
    <property type="entry name" value="Sugar/inositol_transpt"/>
</dbReference>
<gene>
    <name evidence="9" type="ORF">NA56DRAFT_671496</name>
</gene>
<keyword evidence="6 7" id="KW-0472">Membrane</keyword>
<evidence type="ECO:0000256" key="6">
    <source>
        <dbReference type="ARBA" id="ARBA00023136"/>
    </source>
</evidence>
<evidence type="ECO:0000313" key="10">
    <source>
        <dbReference type="Proteomes" id="UP000235672"/>
    </source>
</evidence>
<evidence type="ECO:0000256" key="3">
    <source>
        <dbReference type="ARBA" id="ARBA00022448"/>
    </source>
</evidence>
<feature type="transmembrane region" description="Helical" evidence="7">
    <location>
        <begin position="313"/>
        <end position="334"/>
    </location>
</feature>
<organism evidence="9 10">
    <name type="scientific">Hyaloscypha hepaticicola</name>
    <dbReference type="NCBI Taxonomy" id="2082293"/>
    <lineage>
        <taxon>Eukaryota</taxon>
        <taxon>Fungi</taxon>
        <taxon>Dikarya</taxon>
        <taxon>Ascomycota</taxon>
        <taxon>Pezizomycotina</taxon>
        <taxon>Leotiomycetes</taxon>
        <taxon>Helotiales</taxon>
        <taxon>Hyaloscyphaceae</taxon>
        <taxon>Hyaloscypha</taxon>
    </lineage>
</organism>
<evidence type="ECO:0000256" key="2">
    <source>
        <dbReference type="ARBA" id="ARBA00010992"/>
    </source>
</evidence>
<evidence type="ECO:0000256" key="7">
    <source>
        <dbReference type="SAM" id="Phobius"/>
    </source>
</evidence>
<dbReference type="OrthoDB" id="6612291at2759"/>
<dbReference type="GO" id="GO:0016020">
    <property type="term" value="C:membrane"/>
    <property type="evidence" value="ECO:0007669"/>
    <property type="project" value="UniProtKB-SubCell"/>
</dbReference>
<keyword evidence="10" id="KW-1185">Reference proteome</keyword>
<dbReference type="PRINTS" id="PR00171">
    <property type="entry name" value="SUGRTRNSPORT"/>
</dbReference>
<feature type="domain" description="Major facilitator superfamily (MFS) profile" evidence="8">
    <location>
        <begin position="12"/>
        <end position="466"/>
    </location>
</feature>
<name>A0A2J6Q2N5_9HELO</name>
<evidence type="ECO:0000313" key="9">
    <source>
        <dbReference type="EMBL" id="PMD20474.1"/>
    </source>
</evidence>
<reference evidence="9 10" key="1">
    <citation type="submission" date="2016-05" db="EMBL/GenBank/DDBJ databases">
        <title>A degradative enzymes factory behind the ericoid mycorrhizal symbiosis.</title>
        <authorList>
            <consortium name="DOE Joint Genome Institute"/>
            <person name="Martino E."/>
            <person name="Morin E."/>
            <person name="Grelet G."/>
            <person name="Kuo A."/>
            <person name="Kohler A."/>
            <person name="Daghino S."/>
            <person name="Barry K."/>
            <person name="Choi C."/>
            <person name="Cichocki N."/>
            <person name="Clum A."/>
            <person name="Copeland A."/>
            <person name="Hainaut M."/>
            <person name="Haridas S."/>
            <person name="Labutti K."/>
            <person name="Lindquist E."/>
            <person name="Lipzen A."/>
            <person name="Khouja H.-R."/>
            <person name="Murat C."/>
            <person name="Ohm R."/>
            <person name="Olson A."/>
            <person name="Spatafora J."/>
            <person name="Veneault-Fourrey C."/>
            <person name="Henrissat B."/>
            <person name="Grigoriev I."/>
            <person name="Martin F."/>
            <person name="Perotto S."/>
        </authorList>
    </citation>
    <scope>NUCLEOTIDE SEQUENCE [LARGE SCALE GENOMIC DNA]</scope>
    <source>
        <strain evidence="9 10">UAMH 7357</strain>
    </source>
</reference>
<dbReference type="InterPro" id="IPR050360">
    <property type="entry name" value="MFS_Sugar_Transporters"/>
</dbReference>
<comment type="subcellular location">
    <subcellularLocation>
        <location evidence="1">Membrane</location>
        <topology evidence="1">Multi-pass membrane protein</topology>
    </subcellularLocation>
</comment>
<feature type="transmembrane region" description="Helical" evidence="7">
    <location>
        <begin position="105"/>
        <end position="125"/>
    </location>
</feature>
<feature type="transmembrane region" description="Helical" evidence="7">
    <location>
        <begin position="50"/>
        <end position="72"/>
    </location>
</feature>
<keyword evidence="4 7" id="KW-0812">Transmembrane</keyword>
<feature type="transmembrane region" description="Helical" evidence="7">
    <location>
        <begin position="170"/>
        <end position="191"/>
    </location>
</feature>
<sequence length="466" mass="50968">MILPPTVYQFLVGVFAALGSFLYGYDLTIVAEVAASQSFLNQFNPSTTQIGLVASLLTGGAFVGAVLAGFFSDGLGRRFTILIGGVFFCLGGGLQTGAANYGYVMAGRFIGGIGIGILTMIIPLYQVELAHPDIRGLITGLQQFMLGVGGVCGSWISYGTYVGFSDDRQWRVPFGIQIIPAAILSILIFLFPESPRWLIKKGRNEDSLRTLAKLHSNGDVTNMWVLAEQQQITNQVNFEREAEAKSFSDLFTTKANFHRVILACAIQAATQMTGVSAIQYYSITIFYQAINSVIGLIAEALIILFVDKLGRRTIIIWGNLAVCCTFIVSTILLARFSPSADNTAWIIPAEVFDTVTRSKGVALAAMTSFAFNTMIGQVTPIGIAAAHWRFYILFCATTFTNAVLFWAMLPETKKLTLEEMNRLFTESPFFIGNRSKAIRERSAIGGVEMLEHDVKEPMDDARVHAE</sequence>
<proteinExistence type="inferred from homology"/>
<feature type="transmembrane region" description="Helical" evidence="7">
    <location>
        <begin position="390"/>
        <end position="409"/>
    </location>
</feature>
<dbReference type="InterPro" id="IPR020846">
    <property type="entry name" value="MFS_dom"/>
</dbReference>
<feature type="transmembrane region" description="Helical" evidence="7">
    <location>
        <begin position="361"/>
        <end position="383"/>
    </location>
</feature>
<dbReference type="PANTHER" id="PTHR48022">
    <property type="entry name" value="PLASTIDIC GLUCOSE TRANSPORTER 4"/>
    <property type="match status" value="1"/>
</dbReference>
<dbReference type="AlphaFoldDB" id="A0A2J6Q2N5"/>
<evidence type="ECO:0000256" key="1">
    <source>
        <dbReference type="ARBA" id="ARBA00004141"/>
    </source>
</evidence>
<dbReference type="Proteomes" id="UP000235672">
    <property type="component" value="Unassembled WGS sequence"/>
</dbReference>
<feature type="transmembrane region" description="Helical" evidence="7">
    <location>
        <begin position="7"/>
        <end position="30"/>
    </location>
</feature>
<evidence type="ECO:0000259" key="8">
    <source>
        <dbReference type="PROSITE" id="PS50850"/>
    </source>
</evidence>
<feature type="transmembrane region" description="Helical" evidence="7">
    <location>
        <begin position="285"/>
        <end position="306"/>
    </location>
</feature>
<protein>
    <submittedName>
        <fullName evidence="9">MFS transporter</fullName>
    </submittedName>
</protein>
<dbReference type="GO" id="GO:0005351">
    <property type="term" value="F:carbohydrate:proton symporter activity"/>
    <property type="evidence" value="ECO:0007669"/>
    <property type="project" value="TreeGrafter"/>
</dbReference>
<feature type="transmembrane region" description="Helical" evidence="7">
    <location>
        <begin position="137"/>
        <end position="158"/>
    </location>
</feature>
<dbReference type="InterPro" id="IPR005828">
    <property type="entry name" value="MFS_sugar_transport-like"/>
</dbReference>
<keyword evidence="3" id="KW-0813">Transport</keyword>
<dbReference type="PROSITE" id="PS00217">
    <property type="entry name" value="SUGAR_TRANSPORT_2"/>
    <property type="match status" value="1"/>
</dbReference>
<keyword evidence="5 7" id="KW-1133">Transmembrane helix</keyword>
<dbReference type="PROSITE" id="PS00216">
    <property type="entry name" value="SUGAR_TRANSPORT_1"/>
    <property type="match status" value="2"/>
</dbReference>
<dbReference type="PROSITE" id="PS50850">
    <property type="entry name" value="MFS"/>
    <property type="match status" value="1"/>
</dbReference>
<evidence type="ECO:0000256" key="5">
    <source>
        <dbReference type="ARBA" id="ARBA00022989"/>
    </source>
</evidence>
<dbReference type="Pfam" id="PF00083">
    <property type="entry name" value="Sugar_tr"/>
    <property type="match status" value="2"/>
</dbReference>
<evidence type="ECO:0000256" key="4">
    <source>
        <dbReference type="ARBA" id="ARBA00022692"/>
    </source>
</evidence>
<feature type="transmembrane region" description="Helical" evidence="7">
    <location>
        <begin position="79"/>
        <end position="99"/>
    </location>
</feature>
<dbReference type="SUPFAM" id="SSF103473">
    <property type="entry name" value="MFS general substrate transporter"/>
    <property type="match status" value="1"/>
</dbReference>